<organism evidence="11 12">
    <name type="scientific">Pyrenophora seminiperda CCB06</name>
    <dbReference type="NCBI Taxonomy" id="1302712"/>
    <lineage>
        <taxon>Eukaryota</taxon>
        <taxon>Fungi</taxon>
        <taxon>Dikarya</taxon>
        <taxon>Ascomycota</taxon>
        <taxon>Pezizomycotina</taxon>
        <taxon>Dothideomycetes</taxon>
        <taxon>Pleosporomycetidae</taxon>
        <taxon>Pleosporales</taxon>
        <taxon>Pleosporineae</taxon>
        <taxon>Pleosporaceae</taxon>
        <taxon>Pyrenophora</taxon>
    </lineage>
</organism>
<dbReference type="InterPro" id="IPR036852">
    <property type="entry name" value="Peptidase_S8/S53_dom_sf"/>
</dbReference>
<dbReference type="Gene3D" id="2.60.40.1710">
    <property type="entry name" value="Subtilisin-like superfamily"/>
    <property type="match status" value="1"/>
</dbReference>
<dbReference type="AlphaFoldDB" id="A0A3M7MD06"/>
<dbReference type="CDD" id="cd02124">
    <property type="entry name" value="PA_PoS1_like"/>
    <property type="match status" value="1"/>
</dbReference>
<evidence type="ECO:0000256" key="1">
    <source>
        <dbReference type="ARBA" id="ARBA00011073"/>
    </source>
</evidence>
<dbReference type="InterPro" id="IPR000209">
    <property type="entry name" value="Peptidase_S8/S53_dom"/>
</dbReference>
<evidence type="ECO:0000256" key="6">
    <source>
        <dbReference type="PIRSR" id="PIRSR615500-1"/>
    </source>
</evidence>
<gene>
    <name evidence="11" type="ORF">GMOD_00010254</name>
</gene>
<feature type="domain" description="C5a peptidase/Subtilisin-like protease SBT2-like Fn3-like" evidence="10">
    <location>
        <begin position="566"/>
        <end position="672"/>
    </location>
</feature>
<dbReference type="PROSITE" id="PS00137">
    <property type="entry name" value="SUBTILASE_HIS"/>
    <property type="match status" value="1"/>
</dbReference>
<evidence type="ECO:0000259" key="9">
    <source>
        <dbReference type="Pfam" id="PF02225"/>
    </source>
</evidence>
<evidence type="ECO:0000313" key="11">
    <source>
        <dbReference type="EMBL" id="RMZ72391.1"/>
    </source>
</evidence>
<dbReference type="Pfam" id="PF06280">
    <property type="entry name" value="fn3_5"/>
    <property type="match status" value="1"/>
</dbReference>
<dbReference type="PROSITE" id="PS00138">
    <property type="entry name" value="SUBTILASE_SER"/>
    <property type="match status" value="1"/>
</dbReference>
<dbReference type="CDD" id="cd07489">
    <property type="entry name" value="Peptidases_S8_5"/>
    <property type="match status" value="1"/>
</dbReference>
<dbReference type="InterPro" id="IPR023828">
    <property type="entry name" value="Peptidase_S8_Ser-AS"/>
</dbReference>
<evidence type="ECO:0000256" key="3">
    <source>
        <dbReference type="ARBA" id="ARBA00022729"/>
    </source>
</evidence>
<dbReference type="EMBL" id="KE747832">
    <property type="protein sequence ID" value="RMZ72391.1"/>
    <property type="molecule type" value="Genomic_DNA"/>
</dbReference>
<evidence type="ECO:0000256" key="4">
    <source>
        <dbReference type="ARBA" id="ARBA00022801"/>
    </source>
</evidence>
<dbReference type="InterPro" id="IPR010435">
    <property type="entry name" value="C5a/SBT2-like_Fn3"/>
</dbReference>
<protein>
    <submittedName>
        <fullName evidence="11">Minor extracellular protease vpr</fullName>
    </submittedName>
</protein>
<dbReference type="SUPFAM" id="SSF52025">
    <property type="entry name" value="PA domain"/>
    <property type="match status" value="1"/>
</dbReference>
<dbReference type="Proteomes" id="UP000265663">
    <property type="component" value="Unassembled WGS sequence"/>
</dbReference>
<evidence type="ECO:0000313" key="12">
    <source>
        <dbReference type="Proteomes" id="UP000265663"/>
    </source>
</evidence>
<dbReference type="PANTHER" id="PTHR43399">
    <property type="entry name" value="SUBTILISIN-RELATED"/>
    <property type="match status" value="1"/>
</dbReference>
<dbReference type="PRINTS" id="PR00723">
    <property type="entry name" value="SUBTILISIN"/>
</dbReference>
<feature type="active site" description="Charge relay system" evidence="6 7">
    <location>
        <position position="113"/>
    </location>
</feature>
<dbReference type="GO" id="GO:0006508">
    <property type="term" value="P:proteolysis"/>
    <property type="evidence" value="ECO:0007669"/>
    <property type="project" value="UniProtKB-KW"/>
</dbReference>
<feature type="domain" description="Peptidase S8/S53" evidence="8">
    <location>
        <begin position="104"/>
        <end position="525"/>
    </location>
</feature>
<dbReference type="InterPro" id="IPR022398">
    <property type="entry name" value="Peptidase_S8_His-AS"/>
</dbReference>
<keyword evidence="12" id="KW-1185">Reference proteome</keyword>
<keyword evidence="2 7" id="KW-0645">Protease</keyword>
<dbReference type="InterPro" id="IPR003137">
    <property type="entry name" value="PA_domain"/>
</dbReference>
<name>A0A3M7MD06_9PLEO</name>
<dbReference type="Pfam" id="PF00082">
    <property type="entry name" value="Peptidase_S8"/>
    <property type="match status" value="1"/>
</dbReference>
<dbReference type="InterPro" id="IPR015500">
    <property type="entry name" value="Peptidase_S8_subtilisin-rel"/>
</dbReference>
<dbReference type="InterPro" id="IPR051048">
    <property type="entry name" value="Peptidase_S8/S53_subtilisin"/>
</dbReference>
<evidence type="ECO:0000259" key="10">
    <source>
        <dbReference type="Pfam" id="PF06280"/>
    </source>
</evidence>
<keyword evidence="4 7" id="KW-0378">Hydrolase</keyword>
<feature type="active site" description="Charge relay system" evidence="6 7">
    <location>
        <position position="163"/>
    </location>
</feature>
<dbReference type="Pfam" id="PF02225">
    <property type="entry name" value="PA"/>
    <property type="match status" value="1"/>
</dbReference>
<dbReference type="GO" id="GO:0016020">
    <property type="term" value="C:membrane"/>
    <property type="evidence" value="ECO:0007669"/>
    <property type="project" value="InterPro"/>
</dbReference>
<dbReference type="PROSITE" id="PS51892">
    <property type="entry name" value="SUBTILASE"/>
    <property type="match status" value="1"/>
</dbReference>
<evidence type="ECO:0000256" key="2">
    <source>
        <dbReference type="ARBA" id="ARBA00022670"/>
    </source>
</evidence>
<keyword evidence="5 7" id="KW-0720">Serine protease</keyword>
<keyword evidence="3" id="KW-0732">Signal</keyword>
<feature type="domain" description="PA" evidence="9">
    <location>
        <begin position="334"/>
        <end position="388"/>
    </location>
</feature>
<proteinExistence type="inferred from homology"/>
<comment type="similarity">
    <text evidence="1 7">Belongs to the peptidase S8 family.</text>
</comment>
<evidence type="ECO:0000259" key="8">
    <source>
        <dbReference type="Pfam" id="PF00082"/>
    </source>
</evidence>
<evidence type="ECO:0000256" key="5">
    <source>
        <dbReference type="ARBA" id="ARBA00022825"/>
    </source>
</evidence>
<dbReference type="GO" id="GO:0004252">
    <property type="term" value="F:serine-type endopeptidase activity"/>
    <property type="evidence" value="ECO:0007669"/>
    <property type="project" value="UniProtKB-UniRule"/>
</dbReference>
<dbReference type="InterPro" id="IPR046450">
    <property type="entry name" value="PA_dom_sf"/>
</dbReference>
<dbReference type="SUPFAM" id="SSF52743">
    <property type="entry name" value="Subtilisin-like"/>
    <property type="match status" value="1"/>
</dbReference>
<feature type="active site" description="Charge relay system" evidence="6 7">
    <location>
        <position position="485"/>
    </location>
</feature>
<accession>A0A3M7MD06</accession>
<dbReference type="OrthoDB" id="10256524at2759"/>
<dbReference type="InterPro" id="IPR034187">
    <property type="entry name" value="Peptidases_S8_5"/>
</dbReference>
<reference evidence="11 12" key="1">
    <citation type="journal article" date="2014" name="PLoS ONE">
        <title>De novo Genome Assembly of the Fungal Plant Pathogen Pyrenophora semeniperda.</title>
        <authorList>
            <person name="Soliai M.M."/>
            <person name="Meyer S.E."/>
            <person name="Udall J.A."/>
            <person name="Elzinga D.E."/>
            <person name="Hermansen R.A."/>
            <person name="Bodily P.M."/>
            <person name="Hart A.A."/>
            <person name="Coleman C.E."/>
        </authorList>
    </citation>
    <scope>NUCLEOTIDE SEQUENCE [LARGE SCALE GENOMIC DNA]</scope>
    <source>
        <strain evidence="11 12">CCB06</strain>
        <tissue evidence="11">Mycelium</tissue>
    </source>
</reference>
<sequence>MARDGRTSIDMEYDSPLFTGASVQFANADHAKQSLNRLSYMASVKQVWPNTLVSRPDAKVVWTAPSGAGQHASSQAIKRGITNDTFSPHVMIQVDKLHAKGITGKNVTIAVIDTGVDYTLPALGGCIGPNCLVTKGYDFVGDAYNGSNTPVPDNDPLDKCEGHGTHVSGIIAARENEYGFTGVAPDVKLHAYRVFGCNGSTGQDVLLAAYLRAHKEGANIITLSLGFDYGWGSNVQSIVLGRLVAQGIIVTASAGNSGDHGLFFPGAPADGDNIASIASFDNTITPWLQSHSQYAIGDSPEEDFAYAIGSPQHWGGVKLPLWTLSFNTSEVDMGCNPFPKNTPDLSKKIVVLRRGTCKFTEKIINAMEYNATYFMFYNNIPGSMYLVIEKNITSVGVVESAVGEKWVKALAAGKTVTLDMSDPEAAPIKLVSTPNNLTGGGVSEFSSWGPTFAGDLKPQFGTPGGDILSTYPSSLGSYAVLQGTSMSCPMAAGIYALLAEARDTFDPILLQNVLAATAKPAPINIKQVFGKSLAPVAQQGAGLLQAYDAAYAVTVLSKSSLSFNDSIRLVDKTFTITNTGPKPITYDLDVIGAATAYTFSNTTKPDKFPGLYTDDNHATVQLSTYQTTVPAGGKCNVTVKVTPPQCDTSRLPVYGGYIRLNATSGEKLSLPYSGIAGDISSHVVLNSTITLKRGQQVGDDIPITRGVNSTFLLTHVNGTINSVDELPAISYELVFGSPLVHVEILSVSNYSSSVERSLGDAQQGTFPYYPRTNDTFYWIGKLKDNSTAPAGDYKFRIRAMRMATLPEENRFDTVTSDKFTIRWR</sequence>
<dbReference type="PANTHER" id="PTHR43399:SF4">
    <property type="entry name" value="CELL WALL-ASSOCIATED PROTEASE"/>
    <property type="match status" value="1"/>
</dbReference>
<dbReference type="Gene3D" id="3.40.50.200">
    <property type="entry name" value="Peptidase S8/S53 domain"/>
    <property type="match status" value="2"/>
</dbReference>
<evidence type="ECO:0000256" key="7">
    <source>
        <dbReference type="PROSITE-ProRule" id="PRU01240"/>
    </source>
</evidence>